<evidence type="ECO:0000313" key="2">
    <source>
        <dbReference type="EMBL" id="TVU44688.1"/>
    </source>
</evidence>
<feature type="signal peptide" evidence="1">
    <location>
        <begin position="1"/>
        <end position="25"/>
    </location>
</feature>
<keyword evidence="1" id="KW-0732">Signal</keyword>
<comment type="caution">
    <text evidence="2">The sequence shown here is derived from an EMBL/GenBank/DDBJ whole genome shotgun (WGS) entry which is preliminary data.</text>
</comment>
<proteinExistence type="predicted"/>
<sequence length="82" mass="8930">MVGAMKSKNILFPLVLLIVIVIASQEDMVMRVAGVDFGPCGIFANGDCVERCFKPGKCDECCKNHGFHHGKCQDVACFCCTE</sequence>
<dbReference type="Proteomes" id="UP000324897">
    <property type="component" value="Chromosome 5"/>
</dbReference>
<protein>
    <recommendedName>
        <fullName evidence="4">Knottin scorpion toxin-like domain-containing protein</fullName>
    </recommendedName>
</protein>
<dbReference type="Gramene" id="TVU44688">
    <property type="protein sequence ID" value="TVU44688"/>
    <property type="gene ID" value="EJB05_04137"/>
</dbReference>
<name>A0A5J9W976_9POAL</name>
<dbReference type="AlphaFoldDB" id="A0A5J9W976"/>
<evidence type="ECO:0000313" key="3">
    <source>
        <dbReference type="Proteomes" id="UP000324897"/>
    </source>
</evidence>
<organism evidence="2 3">
    <name type="scientific">Eragrostis curvula</name>
    <name type="common">weeping love grass</name>
    <dbReference type="NCBI Taxonomy" id="38414"/>
    <lineage>
        <taxon>Eukaryota</taxon>
        <taxon>Viridiplantae</taxon>
        <taxon>Streptophyta</taxon>
        <taxon>Embryophyta</taxon>
        <taxon>Tracheophyta</taxon>
        <taxon>Spermatophyta</taxon>
        <taxon>Magnoliopsida</taxon>
        <taxon>Liliopsida</taxon>
        <taxon>Poales</taxon>
        <taxon>Poaceae</taxon>
        <taxon>PACMAD clade</taxon>
        <taxon>Chloridoideae</taxon>
        <taxon>Eragrostideae</taxon>
        <taxon>Eragrostidinae</taxon>
        <taxon>Eragrostis</taxon>
    </lineage>
</organism>
<dbReference type="PROSITE" id="PS01138">
    <property type="entry name" value="SCORP_SHORT_TOXIN"/>
    <property type="match status" value="1"/>
</dbReference>
<dbReference type="OrthoDB" id="10482144at2759"/>
<gene>
    <name evidence="2" type="ORF">EJB05_04137</name>
</gene>
<evidence type="ECO:0008006" key="4">
    <source>
        <dbReference type="Google" id="ProtNLM"/>
    </source>
</evidence>
<keyword evidence="3" id="KW-1185">Reference proteome</keyword>
<dbReference type="EMBL" id="RWGY01000004">
    <property type="protein sequence ID" value="TVU44688.1"/>
    <property type="molecule type" value="Genomic_DNA"/>
</dbReference>
<reference evidence="2 3" key="1">
    <citation type="journal article" date="2019" name="Sci. Rep.">
        <title>A high-quality genome of Eragrostis curvula grass provides insights into Poaceae evolution and supports new strategies to enhance forage quality.</title>
        <authorList>
            <person name="Carballo J."/>
            <person name="Santos B.A.C.M."/>
            <person name="Zappacosta D."/>
            <person name="Garbus I."/>
            <person name="Selva J.P."/>
            <person name="Gallo C.A."/>
            <person name="Diaz A."/>
            <person name="Albertini E."/>
            <person name="Caccamo M."/>
            <person name="Echenique V."/>
        </authorList>
    </citation>
    <scope>NUCLEOTIDE SEQUENCE [LARGE SCALE GENOMIC DNA]</scope>
    <source>
        <strain evidence="3">cv. Victoria</strain>
        <tissue evidence="2">Leaf</tissue>
    </source>
</reference>
<accession>A0A5J9W976</accession>
<feature type="chain" id="PRO_5023839504" description="Knottin scorpion toxin-like domain-containing protein" evidence="1">
    <location>
        <begin position="26"/>
        <end position="82"/>
    </location>
</feature>
<evidence type="ECO:0000256" key="1">
    <source>
        <dbReference type="SAM" id="SignalP"/>
    </source>
</evidence>